<protein>
    <submittedName>
        <fullName evidence="1">Uncharacterized protein</fullName>
    </submittedName>
</protein>
<dbReference type="AlphaFoldDB" id="A0A1E3A5F4"/>
<proteinExistence type="predicted"/>
<evidence type="ECO:0000313" key="2">
    <source>
        <dbReference type="Proteomes" id="UP000094067"/>
    </source>
</evidence>
<sequence length="98" mass="11232">MAYQLSNYKDVDSSVAPLVLQYYKYMDQEDYAGASSLLEENHELLKPYIIDMDSINKIEQGLHDLWQTASLTQSVVITEDQTEPEGDFGPGTEWFAEY</sequence>
<comment type="caution">
    <text evidence="1">The sequence shown here is derived from an EMBL/GenBank/DDBJ whole genome shotgun (WGS) entry which is preliminary data.</text>
</comment>
<dbReference type="RefSeq" id="WP_009252182.1">
    <property type="nucleotide sequence ID" value="NZ_CABMHK010000119.1"/>
</dbReference>
<dbReference type="EMBL" id="MCGH01000003">
    <property type="protein sequence ID" value="ODM03984.1"/>
    <property type="molecule type" value="Genomic_DNA"/>
</dbReference>
<name>A0A1E3A5F4_9FIRM</name>
<reference evidence="1 2" key="1">
    <citation type="submission" date="2016-07" db="EMBL/GenBank/DDBJ databases">
        <title>Characterization of isolates of Eisenbergiella tayi derived from blood cultures, using whole genome sequencing.</title>
        <authorList>
            <person name="Burdz T."/>
            <person name="Wiebe D."/>
            <person name="Huynh C."/>
            <person name="Bernard K."/>
        </authorList>
    </citation>
    <scope>NUCLEOTIDE SEQUENCE [LARGE SCALE GENOMIC DNA]</scope>
    <source>
        <strain evidence="1 2">NML 110608</strain>
    </source>
</reference>
<accession>A0A1E3A5F4</accession>
<dbReference type="Proteomes" id="UP000094067">
    <property type="component" value="Unassembled WGS sequence"/>
</dbReference>
<dbReference type="GeneID" id="29725485"/>
<gene>
    <name evidence="1" type="ORF">BEI61_04787</name>
</gene>
<evidence type="ECO:0000313" key="1">
    <source>
        <dbReference type="EMBL" id="ODM03984.1"/>
    </source>
</evidence>
<organism evidence="1 2">
    <name type="scientific">Eisenbergiella tayi</name>
    <dbReference type="NCBI Taxonomy" id="1432052"/>
    <lineage>
        <taxon>Bacteria</taxon>
        <taxon>Bacillati</taxon>
        <taxon>Bacillota</taxon>
        <taxon>Clostridia</taxon>
        <taxon>Lachnospirales</taxon>
        <taxon>Lachnospiraceae</taxon>
        <taxon>Eisenbergiella</taxon>
    </lineage>
</organism>